<comment type="caution">
    <text evidence="1">The sequence shown here is derived from an EMBL/GenBank/DDBJ whole genome shotgun (WGS) entry which is preliminary data.</text>
</comment>
<dbReference type="Proteomes" id="UP000299084">
    <property type="component" value="Unassembled WGS sequence"/>
</dbReference>
<dbReference type="EMBL" id="JWIN03000016">
    <property type="protein sequence ID" value="KAB1266228.1"/>
    <property type="molecule type" value="Genomic_DNA"/>
</dbReference>
<protein>
    <submittedName>
        <fullName evidence="1">Segment polarity protein dishevelled-like protein DVL-2</fullName>
    </submittedName>
</protein>
<proteinExistence type="predicted"/>
<name>A0A5N4D514_CAMDR</name>
<reference evidence="1 2" key="1">
    <citation type="journal article" date="2019" name="Mol. Ecol. Resour.">
        <title>Improving Illumina assemblies with Hi-C and long reads: an example with the North African dromedary.</title>
        <authorList>
            <person name="Elbers J.P."/>
            <person name="Rogers M.F."/>
            <person name="Perelman P.L."/>
            <person name="Proskuryakova A.A."/>
            <person name="Serdyukova N.A."/>
            <person name="Johnson W.E."/>
            <person name="Horin P."/>
            <person name="Corander J."/>
            <person name="Murphy D."/>
            <person name="Burger P.A."/>
        </authorList>
    </citation>
    <scope>NUCLEOTIDE SEQUENCE [LARGE SCALE GENOMIC DNA]</scope>
    <source>
        <strain evidence="1">Drom800</strain>
        <tissue evidence="1">Blood</tissue>
    </source>
</reference>
<sequence>MTTLHLGPLCLMAVRPGSLHPYRHGICDQGHAAQSSDWKFETACGSITIPNAFLAQTWSTALTITWRAFLSGGRPASMPVGCQGGAHPGTREQITFSEQCYYVFGDLSGGCESLSSQPVSEWTMMALVVLQSGHLGSSAWATPGPAAHLSYQYPAPPHTVLSPPPYLELSSYTYGGGHASPAQ</sequence>
<evidence type="ECO:0000313" key="2">
    <source>
        <dbReference type="Proteomes" id="UP000299084"/>
    </source>
</evidence>
<evidence type="ECO:0000313" key="1">
    <source>
        <dbReference type="EMBL" id="KAB1266228.1"/>
    </source>
</evidence>
<organism evidence="1 2">
    <name type="scientific">Camelus dromedarius</name>
    <name type="common">Dromedary</name>
    <name type="synonym">Arabian camel</name>
    <dbReference type="NCBI Taxonomy" id="9838"/>
    <lineage>
        <taxon>Eukaryota</taxon>
        <taxon>Metazoa</taxon>
        <taxon>Chordata</taxon>
        <taxon>Craniata</taxon>
        <taxon>Vertebrata</taxon>
        <taxon>Euteleostomi</taxon>
        <taxon>Mammalia</taxon>
        <taxon>Eutheria</taxon>
        <taxon>Laurasiatheria</taxon>
        <taxon>Artiodactyla</taxon>
        <taxon>Tylopoda</taxon>
        <taxon>Camelidae</taxon>
        <taxon>Camelus</taxon>
    </lineage>
</organism>
<dbReference type="AlphaFoldDB" id="A0A5N4D514"/>
<gene>
    <name evidence="1" type="ORF">Cadr_000018690</name>
</gene>
<accession>A0A5N4D514</accession>
<keyword evidence="2" id="KW-1185">Reference proteome</keyword>